<reference evidence="2" key="1">
    <citation type="journal article" date="2020" name="Stud. Mycol.">
        <title>101 Dothideomycetes genomes: a test case for predicting lifestyles and emergence of pathogens.</title>
        <authorList>
            <person name="Haridas S."/>
            <person name="Albert R."/>
            <person name="Binder M."/>
            <person name="Bloem J."/>
            <person name="Labutti K."/>
            <person name="Salamov A."/>
            <person name="Andreopoulos B."/>
            <person name="Baker S."/>
            <person name="Barry K."/>
            <person name="Bills G."/>
            <person name="Bluhm B."/>
            <person name="Cannon C."/>
            <person name="Castanera R."/>
            <person name="Culley D."/>
            <person name="Daum C."/>
            <person name="Ezra D."/>
            <person name="Gonzalez J."/>
            <person name="Henrissat B."/>
            <person name="Kuo A."/>
            <person name="Liang C."/>
            <person name="Lipzen A."/>
            <person name="Lutzoni F."/>
            <person name="Magnuson J."/>
            <person name="Mondo S."/>
            <person name="Nolan M."/>
            <person name="Ohm R."/>
            <person name="Pangilinan J."/>
            <person name="Park H.-J."/>
            <person name="Ramirez L."/>
            <person name="Alfaro M."/>
            <person name="Sun H."/>
            <person name="Tritt A."/>
            <person name="Yoshinaga Y."/>
            <person name="Zwiers L.-H."/>
            <person name="Turgeon B."/>
            <person name="Goodwin S."/>
            <person name="Spatafora J."/>
            <person name="Crous P."/>
            <person name="Grigoriev I."/>
        </authorList>
    </citation>
    <scope>NUCLEOTIDE SEQUENCE</scope>
    <source>
        <strain evidence="2">CBS 116005</strain>
    </source>
</reference>
<dbReference type="Proteomes" id="UP000799436">
    <property type="component" value="Unassembled WGS sequence"/>
</dbReference>
<organism evidence="2 3">
    <name type="scientific">Teratosphaeria nubilosa</name>
    <dbReference type="NCBI Taxonomy" id="161662"/>
    <lineage>
        <taxon>Eukaryota</taxon>
        <taxon>Fungi</taxon>
        <taxon>Dikarya</taxon>
        <taxon>Ascomycota</taxon>
        <taxon>Pezizomycotina</taxon>
        <taxon>Dothideomycetes</taxon>
        <taxon>Dothideomycetidae</taxon>
        <taxon>Mycosphaerellales</taxon>
        <taxon>Teratosphaeriaceae</taxon>
        <taxon>Teratosphaeria</taxon>
    </lineage>
</organism>
<protein>
    <submittedName>
        <fullName evidence="2">Uncharacterized protein</fullName>
    </submittedName>
</protein>
<dbReference type="EMBL" id="ML995880">
    <property type="protein sequence ID" value="KAF2765946.1"/>
    <property type="molecule type" value="Genomic_DNA"/>
</dbReference>
<name>A0A6G1KZ91_9PEZI</name>
<evidence type="ECO:0000313" key="3">
    <source>
        <dbReference type="Proteomes" id="UP000799436"/>
    </source>
</evidence>
<sequence>MANSTSSGSKRAPITPSTVTPPSLDRRHSYTTNTERSTSNATAILTDLRYRSMSPGCSPCSTPLGSPLTERRTSWEETRNQRDGYISFPDFDSLRAQAQRGYADRQ</sequence>
<feature type="compositionally biased region" description="Polar residues" evidence="1">
    <location>
        <begin position="1"/>
        <end position="21"/>
    </location>
</feature>
<dbReference type="AlphaFoldDB" id="A0A6G1KZ91"/>
<proteinExistence type="predicted"/>
<evidence type="ECO:0000256" key="1">
    <source>
        <dbReference type="SAM" id="MobiDB-lite"/>
    </source>
</evidence>
<feature type="region of interest" description="Disordered" evidence="1">
    <location>
        <begin position="55"/>
        <end position="106"/>
    </location>
</feature>
<accession>A0A6G1KZ91</accession>
<gene>
    <name evidence="2" type="ORF">EJ03DRAFT_193929</name>
</gene>
<feature type="region of interest" description="Disordered" evidence="1">
    <location>
        <begin position="1"/>
        <end position="41"/>
    </location>
</feature>
<evidence type="ECO:0000313" key="2">
    <source>
        <dbReference type="EMBL" id="KAF2765946.1"/>
    </source>
</evidence>
<keyword evidence="3" id="KW-1185">Reference proteome</keyword>
<feature type="compositionally biased region" description="Basic and acidic residues" evidence="1">
    <location>
        <begin position="69"/>
        <end position="82"/>
    </location>
</feature>
<feature type="compositionally biased region" description="Polar residues" evidence="1">
    <location>
        <begin position="30"/>
        <end position="41"/>
    </location>
</feature>
<dbReference type="OrthoDB" id="3939413at2759"/>